<evidence type="ECO:0000259" key="4">
    <source>
        <dbReference type="PROSITE" id="PS50949"/>
    </source>
</evidence>
<dbReference type="PANTHER" id="PTHR43537:SF5">
    <property type="entry name" value="UXU OPERON TRANSCRIPTIONAL REGULATOR"/>
    <property type="match status" value="1"/>
</dbReference>
<dbReference type="PATRIC" id="fig|1324261.3.peg.3999"/>
<keyword evidence="2" id="KW-0238">DNA-binding</keyword>
<dbReference type="SUPFAM" id="SSF46785">
    <property type="entry name" value="Winged helix' DNA-binding domain"/>
    <property type="match status" value="1"/>
</dbReference>
<sequence length="231" mass="25706">MTAGSQTRTDEVYSRLRSEILAGRLAPGARLPFADLSQRYDTSTGVLREVLPRLVEQGLVVSKPQIGFRVVSVSPEDLRHLTEVRVLIESLALRQSVEQGDLAWESDILAAHHRMRGLPMMRSELAVNEAWQEAHAIFHSTLLQACPNARLTKIADMLRDSAEVYRCWSAPYGRERDRDVAGEHQRILDAALRGDTDEATTALTEHIQLTTEILLQAYADGVKVSGTPLPD</sequence>
<evidence type="ECO:0000256" key="2">
    <source>
        <dbReference type="ARBA" id="ARBA00023125"/>
    </source>
</evidence>
<dbReference type="InterPro" id="IPR036390">
    <property type="entry name" value="WH_DNA-bd_sf"/>
</dbReference>
<protein>
    <recommendedName>
        <fullName evidence="4">HTH gntR-type domain-containing protein</fullName>
    </recommendedName>
</protein>
<dbReference type="InterPro" id="IPR008920">
    <property type="entry name" value="TF_FadR/GntR_C"/>
</dbReference>
<keyword evidence="6" id="KW-1185">Reference proteome</keyword>
<dbReference type="SMART" id="SM00345">
    <property type="entry name" value="HTH_GNTR"/>
    <property type="match status" value="1"/>
</dbReference>
<keyword evidence="1" id="KW-0805">Transcription regulation</keyword>
<proteinExistence type="predicted"/>
<dbReference type="CDD" id="cd07377">
    <property type="entry name" value="WHTH_GntR"/>
    <property type="match status" value="1"/>
</dbReference>
<name>A0A051TVR2_9MYCO</name>
<dbReference type="Pfam" id="PF07729">
    <property type="entry name" value="FCD"/>
    <property type="match status" value="1"/>
</dbReference>
<dbReference type="Proteomes" id="UP000025947">
    <property type="component" value="Unassembled WGS sequence"/>
</dbReference>
<dbReference type="RefSeq" id="WP_044486408.1">
    <property type="nucleotide sequence ID" value="NZ_KK328284.1"/>
</dbReference>
<dbReference type="AlphaFoldDB" id="A0A051TVR2"/>
<dbReference type="SMART" id="SM00895">
    <property type="entry name" value="FCD"/>
    <property type="match status" value="1"/>
</dbReference>
<comment type="caution">
    <text evidence="5">The sequence shown here is derived from an EMBL/GenBank/DDBJ whole genome shotgun (WGS) entry which is preliminary data.</text>
</comment>
<gene>
    <name evidence="5" type="ORF">K875_03960</name>
</gene>
<organism evidence="5 6">
    <name type="scientific">Mycobacterium [tuberculosis] TKK-01-0051</name>
    <dbReference type="NCBI Taxonomy" id="1324261"/>
    <lineage>
        <taxon>Bacteria</taxon>
        <taxon>Bacillati</taxon>
        <taxon>Actinomycetota</taxon>
        <taxon>Actinomycetes</taxon>
        <taxon>Mycobacteriales</taxon>
        <taxon>Mycobacteriaceae</taxon>
        <taxon>Mycobacterium</taxon>
        <taxon>Mycobacterium avium complex (MAC)</taxon>
    </lineage>
</organism>
<dbReference type="Pfam" id="PF00392">
    <property type="entry name" value="GntR"/>
    <property type="match status" value="1"/>
</dbReference>
<dbReference type="SUPFAM" id="SSF48008">
    <property type="entry name" value="GntR ligand-binding domain-like"/>
    <property type="match status" value="1"/>
</dbReference>
<dbReference type="EMBL" id="JLXW01000010">
    <property type="protein sequence ID" value="KBZ61009.1"/>
    <property type="molecule type" value="Genomic_DNA"/>
</dbReference>
<keyword evidence="3" id="KW-0804">Transcription</keyword>
<evidence type="ECO:0000313" key="5">
    <source>
        <dbReference type="EMBL" id="KBZ61009.1"/>
    </source>
</evidence>
<dbReference type="HOGENOM" id="CLU_017584_5_3_11"/>
<feature type="domain" description="HTH gntR-type" evidence="4">
    <location>
        <begin position="6"/>
        <end position="73"/>
    </location>
</feature>
<dbReference type="InterPro" id="IPR011711">
    <property type="entry name" value="GntR_C"/>
</dbReference>
<reference evidence="5 6" key="1">
    <citation type="submission" date="2014-04" db="EMBL/GenBank/DDBJ databases">
        <title>The Genome Sequence of Mycobacterium tuberculosis TKK-01-0051.</title>
        <authorList>
            <consortium name="The Broad Institute Genomics Platform"/>
            <consortium name="The Broad Institute Genome Sequencing Center for Infectious Disease"/>
            <person name="Earl A.M."/>
            <person name="Cohen K."/>
            <person name="Pym A."/>
            <person name="Bishai W."/>
            <person name="Maharaj K."/>
            <person name="Desjardins C."/>
            <person name="Abeel T."/>
            <person name="Young S."/>
            <person name="Zeng Q."/>
            <person name="Gargeya S."/>
            <person name="Abouelleil A."/>
            <person name="Alvarado L."/>
            <person name="Chapman S.B."/>
            <person name="Gainer-Dewar J."/>
            <person name="Goldberg J."/>
            <person name="Griggs A."/>
            <person name="Gujja S."/>
            <person name="Hansen M."/>
            <person name="Howarth C."/>
            <person name="Imamovic A."/>
            <person name="Larimer J."/>
            <person name="Murphy C."/>
            <person name="Naylor J."/>
            <person name="Pearson M."/>
            <person name="Poon T.W."/>
            <person name="Priest M."/>
            <person name="Roberts A."/>
            <person name="Saif S."/>
            <person name="Shea T."/>
            <person name="Sykes S."/>
            <person name="Wortman J."/>
            <person name="Nusbaum C."/>
            <person name="Birren B."/>
        </authorList>
    </citation>
    <scope>NUCLEOTIDE SEQUENCE [LARGE SCALE GENOMIC DNA]</scope>
    <source>
        <strain evidence="5 6">TKK-01-0051</strain>
    </source>
</reference>
<evidence type="ECO:0000256" key="3">
    <source>
        <dbReference type="ARBA" id="ARBA00023163"/>
    </source>
</evidence>
<dbReference type="PROSITE" id="PS50949">
    <property type="entry name" value="HTH_GNTR"/>
    <property type="match status" value="1"/>
</dbReference>
<dbReference type="GO" id="GO:0003677">
    <property type="term" value="F:DNA binding"/>
    <property type="evidence" value="ECO:0007669"/>
    <property type="project" value="UniProtKB-KW"/>
</dbReference>
<evidence type="ECO:0000256" key="1">
    <source>
        <dbReference type="ARBA" id="ARBA00023015"/>
    </source>
</evidence>
<dbReference type="GO" id="GO:0003700">
    <property type="term" value="F:DNA-binding transcription factor activity"/>
    <property type="evidence" value="ECO:0007669"/>
    <property type="project" value="InterPro"/>
</dbReference>
<dbReference type="Gene3D" id="1.10.10.10">
    <property type="entry name" value="Winged helix-like DNA-binding domain superfamily/Winged helix DNA-binding domain"/>
    <property type="match status" value="1"/>
</dbReference>
<evidence type="ECO:0000313" key="6">
    <source>
        <dbReference type="Proteomes" id="UP000025947"/>
    </source>
</evidence>
<dbReference type="Gene3D" id="1.20.120.530">
    <property type="entry name" value="GntR ligand-binding domain-like"/>
    <property type="match status" value="1"/>
</dbReference>
<dbReference type="InterPro" id="IPR036388">
    <property type="entry name" value="WH-like_DNA-bd_sf"/>
</dbReference>
<dbReference type="PANTHER" id="PTHR43537">
    <property type="entry name" value="TRANSCRIPTIONAL REGULATOR, GNTR FAMILY"/>
    <property type="match status" value="1"/>
</dbReference>
<accession>A0A051TVR2</accession>
<dbReference type="InterPro" id="IPR000524">
    <property type="entry name" value="Tscrpt_reg_HTH_GntR"/>
</dbReference>